<dbReference type="InterPro" id="IPR050490">
    <property type="entry name" value="Bact_solute-bd_prot1"/>
</dbReference>
<dbReference type="Pfam" id="PF01547">
    <property type="entry name" value="SBP_bac_1"/>
    <property type="match status" value="1"/>
</dbReference>
<dbReference type="HOGENOM" id="CLU_049575_0_0_9"/>
<evidence type="ECO:0000313" key="8">
    <source>
        <dbReference type="Proteomes" id="UP000013777"/>
    </source>
</evidence>
<evidence type="ECO:0000256" key="3">
    <source>
        <dbReference type="ARBA" id="ARBA00023136"/>
    </source>
</evidence>
<dbReference type="Gene3D" id="3.40.190.10">
    <property type="entry name" value="Periplasmic binding protein-like II"/>
    <property type="match status" value="2"/>
</dbReference>
<feature type="signal peptide" evidence="6">
    <location>
        <begin position="1"/>
        <end position="20"/>
    </location>
</feature>
<dbReference type="AlphaFoldDB" id="R2PV26"/>
<keyword evidence="4" id="KW-0564">Palmitate</keyword>
<gene>
    <name evidence="7" type="ORF">UAS_01573</name>
</gene>
<evidence type="ECO:0000256" key="6">
    <source>
        <dbReference type="SAM" id="SignalP"/>
    </source>
</evidence>
<evidence type="ECO:0000256" key="1">
    <source>
        <dbReference type="ARBA" id="ARBA00022475"/>
    </source>
</evidence>
<dbReference type="SUPFAM" id="SSF53850">
    <property type="entry name" value="Periplasmic binding protein-like II"/>
    <property type="match status" value="1"/>
</dbReference>
<evidence type="ECO:0000256" key="5">
    <source>
        <dbReference type="ARBA" id="ARBA00023288"/>
    </source>
</evidence>
<evidence type="ECO:0000313" key="7">
    <source>
        <dbReference type="EMBL" id="EOH87108.1"/>
    </source>
</evidence>
<organism evidence="7 8">
    <name type="scientific">Enterococcus asini ATCC 700915</name>
    <dbReference type="NCBI Taxonomy" id="1158606"/>
    <lineage>
        <taxon>Bacteria</taxon>
        <taxon>Bacillati</taxon>
        <taxon>Bacillota</taxon>
        <taxon>Bacilli</taxon>
        <taxon>Lactobacillales</taxon>
        <taxon>Enterococcaceae</taxon>
        <taxon>Enterococcus</taxon>
    </lineage>
</organism>
<evidence type="ECO:0008006" key="9">
    <source>
        <dbReference type="Google" id="ProtNLM"/>
    </source>
</evidence>
<sequence length="434" mass="47723">MKKKMLGSLVILGATGLILGACGNQKEADKGNGKTETITFINHKTDWETNGKWDEYMAEFNKKYPDIKVEIQTITDYAGQIKTRMNSEEYGDLLMIPGDIKPEDYGNFFEPLGKKDELGEKYLGLNDRSYDGTSYGIPSQMNATGLVVNQKVFEDAGITEFPQTPEDFISALKTVKEKNAEVTPLYTNYAAGWTLSNWDFVRSGAAGNPDFTNEMTTDTAPFDSGKTMNTIYNTLYEVSKQKLIEADPTTSDWEQSKVDMANGKIGVMVLGSWAVPQIKEAVAENAEDIAFQPFPMTAPDGKQYLPIGGDYNYGINVHSKHKEAARKLLDWLVNESDYAEDNGGLSAKVGADYPESLQVAQEAGVELLEENPAPAGKESLFSAINDQAELGIGTTDAEKQRIIDAAVGNSNETFDAIMKDFNTRWADAMKTVGE</sequence>
<feature type="chain" id="PRO_5038762127" description="Extracellular solute-binding protein" evidence="6">
    <location>
        <begin position="21"/>
        <end position="434"/>
    </location>
</feature>
<reference evidence="7 8" key="1">
    <citation type="submission" date="2013-02" db="EMBL/GenBank/DDBJ databases">
        <title>The Genome Sequence of Enterococcus asini ATCC_700915.</title>
        <authorList>
            <consortium name="The Broad Institute Genome Sequencing Platform"/>
            <consortium name="The Broad Institute Genome Sequencing Center for Infectious Disease"/>
            <person name="Earl A.M."/>
            <person name="Gilmore M.S."/>
            <person name="Lebreton F."/>
            <person name="Walker B."/>
            <person name="Young S.K."/>
            <person name="Zeng Q."/>
            <person name="Gargeya S."/>
            <person name="Fitzgerald M."/>
            <person name="Haas B."/>
            <person name="Abouelleil A."/>
            <person name="Alvarado L."/>
            <person name="Arachchi H.M."/>
            <person name="Berlin A.M."/>
            <person name="Chapman S.B."/>
            <person name="Dewar J."/>
            <person name="Goldberg J."/>
            <person name="Griggs A."/>
            <person name="Gujja S."/>
            <person name="Hansen M."/>
            <person name="Howarth C."/>
            <person name="Imamovic A."/>
            <person name="Larimer J."/>
            <person name="McCowan C."/>
            <person name="Murphy C."/>
            <person name="Neiman D."/>
            <person name="Pearson M."/>
            <person name="Priest M."/>
            <person name="Roberts A."/>
            <person name="Saif S."/>
            <person name="Shea T."/>
            <person name="Sisk P."/>
            <person name="Sykes S."/>
            <person name="Wortman J."/>
            <person name="Nusbaum C."/>
            <person name="Birren B."/>
        </authorList>
    </citation>
    <scope>NUCLEOTIDE SEQUENCE [LARGE SCALE GENOMIC DNA]</scope>
    <source>
        <strain evidence="7 8">ATCC 700915</strain>
    </source>
</reference>
<keyword evidence="5" id="KW-0449">Lipoprotein</keyword>
<dbReference type="PANTHER" id="PTHR43649">
    <property type="entry name" value="ARABINOSE-BINDING PROTEIN-RELATED"/>
    <property type="match status" value="1"/>
</dbReference>
<dbReference type="PROSITE" id="PS51257">
    <property type="entry name" value="PROKAR_LIPOPROTEIN"/>
    <property type="match status" value="1"/>
</dbReference>
<name>R2PV26_9ENTE</name>
<dbReference type="PANTHER" id="PTHR43649:SF33">
    <property type="entry name" value="POLYGALACTURONAN_RHAMNOGALACTURONAN-BINDING PROTEIN YTCQ"/>
    <property type="match status" value="1"/>
</dbReference>
<accession>R2PV26</accession>
<evidence type="ECO:0000256" key="4">
    <source>
        <dbReference type="ARBA" id="ARBA00023139"/>
    </source>
</evidence>
<keyword evidence="8" id="KW-1185">Reference proteome</keyword>
<protein>
    <recommendedName>
        <fullName evidence="9">Extracellular solute-binding protein</fullName>
    </recommendedName>
</protein>
<keyword evidence="1" id="KW-1003">Cell membrane</keyword>
<dbReference type="STRING" id="57732.RU94_GL000317"/>
<dbReference type="InterPro" id="IPR006059">
    <property type="entry name" value="SBP"/>
</dbReference>
<evidence type="ECO:0000256" key="2">
    <source>
        <dbReference type="ARBA" id="ARBA00022729"/>
    </source>
</evidence>
<dbReference type="GeneID" id="78365191"/>
<comment type="caution">
    <text evidence="7">The sequence shown here is derived from an EMBL/GenBank/DDBJ whole genome shotgun (WGS) entry which is preliminary data.</text>
</comment>
<dbReference type="RefSeq" id="WP_010754211.1">
    <property type="nucleotide sequence ID" value="NZ_ASVU01000001.1"/>
</dbReference>
<keyword evidence="3" id="KW-0472">Membrane</keyword>
<dbReference type="PATRIC" id="fig|1158606.3.peg.1529"/>
<dbReference type="eggNOG" id="COG1653">
    <property type="taxonomic scope" value="Bacteria"/>
</dbReference>
<dbReference type="EMBL" id="AJAP01000012">
    <property type="protein sequence ID" value="EOH87108.1"/>
    <property type="molecule type" value="Genomic_DNA"/>
</dbReference>
<dbReference type="Proteomes" id="UP000013777">
    <property type="component" value="Unassembled WGS sequence"/>
</dbReference>
<proteinExistence type="predicted"/>
<dbReference type="OrthoDB" id="2060074at2"/>
<keyword evidence="2 6" id="KW-0732">Signal</keyword>